<dbReference type="Gene3D" id="3.30.750.44">
    <property type="match status" value="1"/>
</dbReference>
<dbReference type="Pfam" id="PF03572">
    <property type="entry name" value="Peptidase_S41"/>
    <property type="match status" value="1"/>
</dbReference>
<dbReference type="InterPro" id="IPR004447">
    <property type="entry name" value="Peptidase_S41A"/>
</dbReference>
<dbReference type="GeneID" id="97234375"/>
<dbReference type="SMART" id="SM00228">
    <property type="entry name" value="PDZ"/>
    <property type="match status" value="1"/>
</dbReference>
<dbReference type="CDD" id="cd07560">
    <property type="entry name" value="Peptidase_S41_CPP"/>
    <property type="match status" value="1"/>
</dbReference>
<dbReference type="InterPro" id="IPR041489">
    <property type="entry name" value="PDZ_6"/>
</dbReference>
<dbReference type="PROSITE" id="PS50106">
    <property type="entry name" value="PDZ"/>
    <property type="match status" value="1"/>
</dbReference>
<evidence type="ECO:0000256" key="1">
    <source>
        <dbReference type="ARBA" id="ARBA00009179"/>
    </source>
</evidence>
<evidence type="ECO:0000256" key="5">
    <source>
        <dbReference type="RuleBase" id="RU004404"/>
    </source>
</evidence>
<evidence type="ECO:0000256" key="3">
    <source>
        <dbReference type="ARBA" id="ARBA00022801"/>
    </source>
</evidence>
<dbReference type="GO" id="GO:0007165">
    <property type="term" value="P:signal transduction"/>
    <property type="evidence" value="ECO:0007669"/>
    <property type="project" value="TreeGrafter"/>
</dbReference>
<keyword evidence="4 5" id="KW-0720">Serine protease</keyword>
<gene>
    <name evidence="6" type="ORF">SPRI_4576</name>
</gene>
<name>A0A0M4DUW4_STRPR</name>
<dbReference type="KEGG" id="spri:SPRI_4576"/>
<proteinExistence type="inferred from homology"/>
<reference evidence="6 7" key="1">
    <citation type="submission" date="2015-08" db="EMBL/GenBank/DDBJ databases">
        <title>Genome sequence of the pristinamycin over-producing bacterium Streptomyces pristinaespiralis HCCB10218.</title>
        <authorList>
            <person name="Tian J."/>
            <person name="Yang J."/>
            <person name="Li L."/>
            <person name="Ruan L."/>
            <person name="Wei W."/>
            <person name="Zheng G."/>
            <person name="Wei Z."/>
            <person name="Yang S."/>
            <person name="Ge M."/>
            <person name="Jiang W."/>
            <person name="Lu Y."/>
        </authorList>
    </citation>
    <scope>NUCLEOTIDE SEQUENCE [LARGE SCALE GENOMIC DNA]</scope>
    <source>
        <strain evidence="6 7">HCCB 10218</strain>
    </source>
</reference>
<comment type="similarity">
    <text evidence="1 5">Belongs to the peptidase S41A family.</text>
</comment>
<dbReference type="InterPro" id="IPR005151">
    <property type="entry name" value="Tail-specific_protease"/>
</dbReference>
<dbReference type="SUPFAM" id="SSF50156">
    <property type="entry name" value="PDZ domain-like"/>
    <property type="match status" value="1"/>
</dbReference>
<dbReference type="InterPro" id="IPR001478">
    <property type="entry name" value="PDZ"/>
</dbReference>
<dbReference type="STRING" id="38300.SPRI_4576"/>
<dbReference type="RefSeq" id="WP_005316907.1">
    <property type="nucleotide sequence ID" value="NZ_CP011340.1"/>
</dbReference>
<dbReference type="OMA" id="TWSIVDE"/>
<dbReference type="EMBL" id="CP011340">
    <property type="protein sequence ID" value="ALC22882.1"/>
    <property type="molecule type" value="Genomic_DNA"/>
</dbReference>
<dbReference type="PATRIC" id="fig|38300.4.peg.4801"/>
<dbReference type="GO" id="GO:0030288">
    <property type="term" value="C:outer membrane-bounded periplasmic space"/>
    <property type="evidence" value="ECO:0007669"/>
    <property type="project" value="TreeGrafter"/>
</dbReference>
<dbReference type="Gene3D" id="3.90.226.10">
    <property type="entry name" value="2-enoyl-CoA Hydratase, Chain A, domain 1"/>
    <property type="match status" value="1"/>
</dbReference>
<evidence type="ECO:0000313" key="7">
    <source>
        <dbReference type="Proteomes" id="UP000060513"/>
    </source>
</evidence>
<dbReference type="OrthoDB" id="9812068at2"/>
<evidence type="ECO:0000256" key="2">
    <source>
        <dbReference type="ARBA" id="ARBA00022670"/>
    </source>
</evidence>
<dbReference type="InterPro" id="IPR036034">
    <property type="entry name" value="PDZ_sf"/>
</dbReference>
<accession>A0A0M4DUW4</accession>
<dbReference type="CDD" id="cd06782">
    <property type="entry name" value="cpPDZ_CPP-like"/>
    <property type="match status" value="1"/>
</dbReference>
<evidence type="ECO:0000313" key="6">
    <source>
        <dbReference type="EMBL" id="ALC22882.1"/>
    </source>
</evidence>
<dbReference type="InterPro" id="IPR029045">
    <property type="entry name" value="ClpP/crotonase-like_dom_sf"/>
</dbReference>
<dbReference type="SUPFAM" id="SSF52096">
    <property type="entry name" value="ClpP/crotonase"/>
    <property type="match status" value="1"/>
</dbReference>
<dbReference type="Proteomes" id="UP000060513">
    <property type="component" value="Chromosome"/>
</dbReference>
<dbReference type="GO" id="GO:0008236">
    <property type="term" value="F:serine-type peptidase activity"/>
    <property type="evidence" value="ECO:0007669"/>
    <property type="project" value="UniProtKB-KW"/>
</dbReference>
<dbReference type="Gene3D" id="2.30.42.10">
    <property type="match status" value="1"/>
</dbReference>
<organism evidence="6">
    <name type="scientific">Streptomyces pristinaespiralis</name>
    <dbReference type="NCBI Taxonomy" id="38300"/>
    <lineage>
        <taxon>Bacteria</taxon>
        <taxon>Bacillati</taxon>
        <taxon>Actinomycetota</taxon>
        <taxon>Actinomycetes</taxon>
        <taxon>Kitasatosporales</taxon>
        <taxon>Streptomycetaceae</taxon>
        <taxon>Streptomyces</taxon>
    </lineage>
</organism>
<protein>
    <submittedName>
        <fullName evidence="6">Peptidase S41</fullName>
    </submittedName>
</protein>
<dbReference type="PANTHER" id="PTHR32060">
    <property type="entry name" value="TAIL-SPECIFIC PROTEASE"/>
    <property type="match status" value="1"/>
</dbReference>
<dbReference type="AlphaFoldDB" id="A0A0M4DUW4"/>
<evidence type="ECO:0000256" key="4">
    <source>
        <dbReference type="ARBA" id="ARBA00022825"/>
    </source>
</evidence>
<dbReference type="PANTHER" id="PTHR32060:SF30">
    <property type="entry name" value="CARBOXY-TERMINAL PROCESSING PROTEASE CTPA"/>
    <property type="match status" value="1"/>
</dbReference>
<dbReference type="Pfam" id="PF17820">
    <property type="entry name" value="PDZ_6"/>
    <property type="match status" value="1"/>
</dbReference>
<keyword evidence="3 5" id="KW-0378">Hydrolase</keyword>
<keyword evidence="2 5" id="KW-0645">Protease</keyword>
<dbReference type="NCBIfam" id="TIGR00225">
    <property type="entry name" value="prc"/>
    <property type="match status" value="1"/>
</dbReference>
<dbReference type="GO" id="GO:0004175">
    <property type="term" value="F:endopeptidase activity"/>
    <property type="evidence" value="ECO:0007669"/>
    <property type="project" value="TreeGrafter"/>
</dbReference>
<dbReference type="SMART" id="SM00245">
    <property type="entry name" value="TSPc"/>
    <property type="match status" value="1"/>
</dbReference>
<sequence>MSDPEFSPRPHGIRRGAALTLAFGVVLATAAATNCLPHDEPAPPRPLSAHAAAATVDREDVARAAAKAAAEGKSGTKAAEEVVSRSGDRWGAVYDKHEYEEFAKALEGEYTGVGLGARRAADGRIEVARVQPGSPAERAGIRPRDRILAIDGRDTARRPVTEVVALLRGADGTAVTVDLERDGRRWSETLTRALLTTETVTVDRLPDGAVVIRVSSFTKGTGERVRKAVREAPAGAGVLLDLRGNAGGLVSEAVTAASAFLDGGLVATYDVRGEQRALHAEQGGDTERPVVTLVDAGTMSAAELVTGALKDRGRAVTVGTRTFGKGSVQMPSRLPDGSVAELTVGHYRTPSGHSVDEKGIAPDLVAPEGAEKRARTVLSGLGGGS</sequence>
<dbReference type="GO" id="GO:0006508">
    <property type="term" value="P:proteolysis"/>
    <property type="evidence" value="ECO:0007669"/>
    <property type="project" value="UniProtKB-KW"/>
</dbReference>